<feature type="compositionally biased region" description="Low complexity" evidence="2">
    <location>
        <begin position="341"/>
        <end position="360"/>
    </location>
</feature>
<dbReference type="Proteomes" id="UP001497453">
    <property type="component" value="Chromosome 6"/>
</dbReference>
<evidence type="ECO:0000313" key="5">
    <source>
        <dbReference type="Proteomes" id="UP001497453"/>
    </source>
</evidence>
<evidence type="ECO:0000313" key="4">
    <source>
        <dbReference type="EMBL" id="CAL1711216.1"/>
    </source>
</evidence>
<keyword evidence="1" id="KW-0479">Metal-binding</keyword>
<gene>
    <name evidence="4" type="ORF">GFSPODELE1_LOCUS8236</name>
</gene>
<dbReference type="PROSITE" id="PS00028">
    <property type="entry name" value="ZINC_FINGER_C2H2_1"/>
    <property type="match status" value="1"/>
</dbReference>
<feature type="compositionally biased region" description="Low complexity" evidence="2">
    <location>
        <begin position="468"/>
        <end position="492"/>
    </location>
</feature>
<keyword evidence="1" id="KW-0862">Zinc</keyword>
<dbReference type="PROSITE" id="PS50157">
    <property type="entry name" value="ZINC_FINGER_C2H2_2"/>
    <property type="match status" value="1"/>
</dbReference>
<evidence type="ECO:0000256" key="2">
    <source>
        <dbReference type="SAM" id="MobiDB-lite"/>
    </source>
</evidence>
<accession>A0ABP1DTS2</accession>
<name>A0ABP1DTS2_9APHY</name>
<dbReference type="InterPro" id="IPR013087">
    <property type="entry name" value="Znf_C2H2_type"/>
</dbReference>
<feature type="domain" description="C2H2-type" evidence="3">
    <location>
        <begin position="662"/>
        <end position="685"/>
    </location>
</feature>
<dbReference type="SMART" id="SM00355">
    <property type="entry name" value="ZnF_C2H2"/>
    <property type="match status" value="1"/>
</dbReference>
<dbReference type="Gene3D" id="3.30.160.60">
    <property type="entry name" value="Classic Zinc Finger"/>
    <property type="match status" value="1"/>
</dbReference>
<reference evidence="5" key="1">
    <citation type="submission" date="2024-04" db="EMBL/GenBank/DDBJ databases">
        <authorList>
            <person name="Shaw F."/>
            <person name="Minotto A."/>
        </authorList>
    </citation>
    <scope>NUCLEOTIDE SEQUENCE [LARGE SCALE GENOMIC DNA]</scope>
</reference>
<keyword evidence="5" id="KW-1185">Reference proteome</keyword>
<keyword evidence="1" id="KW-0863">Zinc-finger</keyword>
<protein>
    <recommendedName>
        <fullName evidence="3">C2H2-type domain-containing protein</fullName>
    </recommendedName>
</protein>
<organism evidence="4 5">
    <name type="scientific">Somion occarium</name>
    <dbReference type="NCBI Taxonomy" id="3059160"/>
    <lineage>
        <taxon>Eukaryota</taxon>
        <taxon>Fungi</taxon>
        <taxon>Dikarya</taxon>
        <taxon>Basidiomycota</taxon>
        <taxon>Agaricomycotina</taxon>
        <taxon>Agaricomycetes</taxon>
        <taxon>Polyporales</taxon>
        <taxon>Cerrenaceae</taxon>
        <taxon>Somion</taxon>
    </lineage>
</organism>
<sequence length="698" mass="76904">MLESIPDVSDNIFEVDTQVGTTNKSSPLCPGRDRLVAVCSRNNNRQVQVCPEHFEYDSVFANFVNALPVDMVCKFESILIRTILRQWSVYFLTFTVVCALIARMFRRDSSDSNVHVLTLDNGDEVPIINNRNFTSYIHTNHYAAILRDDSSLIIWAPTLPIVGEQYRKLVSLLLPYAERLWRDSERRHHIGRSTGVTSLSASTHLHLSRLQGRSLDTILDHRKDISSDLPPLPGLPFLQTIEEFDAWDHDFVSTVFDKYNSGEYNMASLFPEECMTLWLRDMKLLPSDSPQGPFSSLTSFPSPLSSTYSDPSSSESQYSLSLSDITPPNEWWTMEIQSDTSCSPSSPSSPIEPVISAASPQKAECIPLPFKSPSSKPAPARRSSRAPVPVVRPVAKPAAPARRSSKATSPRTTRAPRTAAPKSAVRKIAPLPSRSRQSKSPAASSTAATPAFAALRLASTPPPARTKTVSPACSPCTSSSSLASSSPAGVASRLRSKSPGSDITLVDNDVVMEEEKHSCCDHEDEDADYVNDALVDDDEDGDYIEHDYEEKKSKKKSGQKSKARGAAAKAGTKRGRQPEGAASPSKKLRTKLLLEMSADELQALYLLERNEIGRFPCGWGCHMKGDNTVINTFARKADSVRHMDSADVCPLRPPHAPPAKVFPCPVCDKTFARGDACRRHLKAVHPRLAARFLYKIRP</sequence>
<evidence type="ECO:0000259" key="3">
    <source>
        <dbReference type="PROSITE" id="PS50157"/>
    </source>
</evidence>
<feature type="region of interest" description="Disordered" evidence="2">
    <location>
        <begin position="548"/>
        <end position="586"/>
    </location>
</feature>
<proteinExistence type="predicted"/>
<feature type="compositionally biased region" description="Low complexity" evidence="2">
    <location>
        <begin position="294"/>
        <end position="322"/>
    </location>
</feature>
<feature type="region of interest" description="Disordered" evidence="2">
    <location>
        <begin position="461"/>
        <end position="505"/>
    </location>
</feature>
<feature type="region of interest" description="Disordered" evidence="2">
    <location>
        <begin position="290"/>
        <end position="322"/>
    </location>
</feature>
<dbReference type="EMBL" id="OZ037949">
    <property type="protein sequence ID" value="CAL1711216.1"/>
    <property type="molecule type" value="Genomic_DNA"/>
</dbReference>
<feature type="compositionally biased region" description="Basic residues" evidence="2">
    <location>
        <begin position="553"/>
        <end position="563"/>
    </location>
</feature>
<feature type="compositionally biased region" description="Low complexity" evidence="2">
    <location>
        <begin position="371"/>
        <end position="423"/>
    </location>
</feature>
<evidence type="ECO:0000256" key="1">
    <source>
        <dbReference type="PROSITE-ProRule" id="PRU00042"/>
    </source>
</evidence>
<feature type="region of interest" description="Disordered" evidence="2">
    <location>
        <begin position="337"/>
        <end position="447"/>
    </location>
</feature>